<comment type="cofactor">
    <cofactor evidence="2">
        <name>NAD(+)</name>
        <dbReference type="ChEBI" id="CHEBI:57540"/>
    </cofactor>
</comment>
<dbReference type="SUPFAM" id="SSF52467">
    <property type="entry name" value="DHS-like NAD/FAD-binding domain"/>
    <property type="match status" value="1"/>
</dbReference>
<name>L8WYH3_THACA</name>
<dbReference type="PANTHER" id="PTHR11703:SF0">
    <property type="entry name" value="DEOXYHYPUSINE SYNTHASE"/>
    <property type="match status" value="1"/>
</dbReference>
<evidence type="ECO:0000313" key="12">
    <source>
        <dbReference type="EMBL" id="ELU41414.1"/>
    </source>
</evidence>
<dbReference type="GO" id="GO:0005739">
    <property type="term" value="C:mitochondrion"/>
    <property type="evidence" value="ECO:0007669"/>
    <property type="project" value="UniProtKB-SubCell"/>
</dbReference>
<keyword evidence="11" id="KW-0386">Hypusine biosynthesis</keyword>
<dbReference type="STRING" id="983506.L8WYH3"/>
<keyword evidence="9" id="KW-0520">NAD</keyword>
<dbReference type="OrthoDB" id="294378at2759"/>
<dbReference type="OMA" id="VSWGKIA"/>
<dbReference type="GO" id="GO:0034038">
    <property type="term" value="F:deoxyhypusine synthase activity"/>
    <property type="evidence" value="ECO:0007669"/>
    <property type="project" value="UniProtKB-EC"/>
</dbReference>
<dbReference type="EMBL" id="AFRT01001061">
    <property type="protein sequence ID" value="ELU41414.1"/>
    <property type="molecule type" value="Genomic_DNA"/>
</dbReference>
<comment type="similarity">
    <text evidence="6">Belongs to the deoxyhypusine synthase family.</text>
</comment>
<comment type="caution">
    <text evidence="12">The sequence shown here is derived from an EMBL/GenBank/DDBJ whole genome shotgun (WGS) entry which is preliminary data.</text>
</comment>
<evidence type="ECO:0000256" key="2">
    <source>
        <dbReference type="ARBA" id="ARBA00001911"/>
    </source>
</evidence>
<evidence type="ECO:0000256" key="1">
    <source>
        <dbReference type="ARBA" id="ARBA00000952"/>
    </source>
</evidence>
<sequence length="439" mass="48379">MNGVLCSSKSFKLSPPGIMSSQLQPEAPAPPATAAAAVLVQSHPVPDNAMPIKGPDFDSPLDLNALLGGYERIGFQATSLGKAIDIVNKMVGVIQNQIVSLELNYLQRKWRLSDEPLTEDESPDYTSPEVRAATKCTVFLGYTSNLISSGLREVILHLVKHKHLSAIVTTAGGIEEDFIKCLNPTYLGDFHLDGAELRRKGMNRIGNLVVPNDNYCKFEDWVTPILNKMLEEQNATGEVWTPSKVIRRLGKEINHEESVYYWAYKVRCSSTLSHLVSWCSQNDIPVFCPALTDGSLGDMIYFHSFRNPGLTIDIVRDIRALNDISLKARKAGMIILGGGVCKHQIANAMLMPYIPSWQNTGQEFDGSDSGARPDEAISWGKIRAGSESVKVRPRPCAHARYSSTPSKLQVFADATLVFPLLVAATYGRAHWEEKSKHAQ</sequence>
<evidence type="ECO:0000256" key="10">
    <source>
        <dbReference type="ARBA" id="ARBA00023128"/>
    </source>
</evidence>
<comment type="catalytic activity">
    <reaction evidence="1">
        <text>[eIF5A protein]-L-lysine + spermidine = [eIF5A protein]-deoxyhypusine + propane-1,3-diamine</text>
        <dbReference type="Rhea" id="RHEA:33299"/>
        <dbReference type="Rhea" id="RHEA-COMP:10143"/>
        <dbReference type="Rhea" id="RHEA-COMP:10144"/>
        <dbReference type="ChEBI" id="CHEBI:29969"/>
        <dbReference type="ChEBI" id="CHEBI:57484"/>
        <dbReference type="ChEBI" id="CHEBI:57834"/>
        <dbReference type="ChEBI" id="CHEBI:82657"/>
        <dbReference type="EC" id="2.5.1.46"/>
    </reaction>
</comment>
<evidence type="ECO:0000313" key="13">
    <source>
        <dbReference type="Proteomes" id="UP000011668"/>
    </source>
</evidence>
<evidence type="ECO:0000256" key="8">
    <source>
        <dbReference type="ARBA" id="ARBA00022679"/>
    </source>
</evidence>
<dbReference type="InterPro" id="IPR002773">
    <property type="entry name" value="Deoxyhypusine_synthase"/>
</dbReference>
<dbReference type="Proteomes" id="UP000011668">
    <property type="component" value="Unassembled WGS sequence"/>
</dbReference>
<keyword evidence="8" id="KW-0808">Transferase</keyword>
<organism evidence="12 13">
    <name type="scientific">Thanatephorus cucumeris (strain AG1-IA)</name>
    <name type="common">Rice sheath blight fungus</name>
    <name type="synonym">Rhizoctonia solani</name>
    <dbReference type="NCBI Taxonomy" id="983506"/>
    <lineage>
        <taxon>Eukaryota</taxon>
        <taxon>Fungi</taxon>
        <taxon>Dikarya</taxon>
        <taxon>Basidiomycota</taxon>
        <taxon>Agaricomycotina</taxon>
        <taxon>Agaricomycetes</taxon>
        <taxon>Cantharellales</taxon>
        <taxon>Ceratobasidiaceae</taxon>
        <taxon>Rhizoctonia</taxon>
        <taxon>Rhizoctonia solani AG-1</taxon>
    </lineage>
</organism>
<accession>L8WYH3</accession>
<keyword evidence="13" id="KW-1185">Reference proteome</keyword>
<comment type="subcellular location">
    <subcellularLocation>
        <location evidence="4">Mitochondrion</location>
    </subcellularLocation>
</comment>
<keyword evidence="10" id="KW-0496">Mitochondrion</keyword>
<evidence type="ECO:0000256" key="9">
    <source>
        <dbReference type="ARBA" id="ARBA00023027"/>
    </source>
</evidence>
<evidence type="ECO:0000256" key="7">
    <source>
        <dbReference type="ARBA" id="ARBA00012683"/>
    </source>
</evidence>
<evidence type="ECO:0000256" key="11">
    <source>
        <dbReference type="ARBA" id="ARBA00023256"/>
    </source>
</evidence>
<dbReference type="Pfam" id="PF01916">
    <property type="entry name" value="DS"/>
    <property type="match status" value="2"/>
</dbReference>
<dbReference type="AlphaFoldDB" id="L8WYH3"/>
<dbReference type="EC" id="2.5.1.46" evidence="7"/>
<comment type="function">
    <text evidence="3">Catalyzes the NAD-dependent oxidative cleavage of spermidine and the subsequent transfer of the butylamine moiety of spermidine to the epsilon-amino group of a specific lysine residue of the eIF-5A precursor protein to form the intermediate deoxyhypusine residue.</text>
</comment>
<dbReference type="Gene3D" id="3.40.910.10">
    <property type="entry name" value="Deoxyhypusine synthase"/>
    <property type="match status" value="2"/>
</dbReference>
<comment type="pathway">
    <text evidence="5">Protein modification; eIF5A hypusination.</text>
</comment>
<evidence type="ECO:0000256" key="4">
    <source>
        <dbReference type="ARBA" id="ARBA00004173"/>
    </source>
</evidence>
<reference evidence="12 13" key="1">
    <citation type="journal article" date="2013" name="Nat. Commun.">
        <title>The evolution and pathogenic mechanisms of the rice sheath blight pathogen.</title>
        <authorList>
            <person name="Zheng A."/>
            <person name="Lin R."/>
            <person name="Xu L."/>
            <person name="Qin P."/>
            <person name="Tang C."/>
            <person name="Ai P."/>
            <person name="Zhang D."/>
            <person name="Liu Y."/>
            <person name="Sun Z."/>
            <person name="Feng H."/>
            <person name="Wang Y."/>
            <person name="Chen Y."/>
            <person name="Liang X."/>
            <person name="Fu R."/>
            <person name="Li Q."/>
            <person name="Zhang J."/>
            <person name="Yu X."/>
            <person name="Xie Z."/>
            <person name="Ding L."/>
            <person name="Guan P."/>
            <person name="Tang J."/>
            <person name="Liang Y."/>
            <person name="Wang S."/>
            <person name="Deng Q."/>
            <person name="Li S."/>
            <person name="Zhu J."/>
            <person name="Wang L."/>
            <person name="Liu H."/>
            <person name="Li P."/>
        </authorList>
    </citation>
    <scope>NUCLEOTIDE SEQUENCE [LARGE SCALE GENOMIC DNA]</scope>
    <source>
        <strain evidence="13">AG-1 IA</strain>
    </source>
</reference>
<proteinExistence type="inferred from homology"/>
<dbReference type="InterPro" id="IPR029035">
    <property type="entry name" value="DHS-like_NAD/FAD-binding_dom"/>
</dbReference>
<evidence type="ECO:0000256" key="6">
    <source>
        <dbReference type="ARBA" id="ARBA00009892"/>
    </source>
</evidence>
<protein>
    <recommendedName>
        <fullName evidence="7">deoxyhypusine synthase</fullName>
        <ecNumber evidence="7">2.5.1.46</ecNumber>
    </recommendedName>
</protein>
<dbReference type="HOGENOM" id="CLU_039781_0_0_1"/>
<evidence type="ECO:0000256" key="3">
    <source>
        <dbReference type="ARBA" id="ARBA00002823"/>
    </source>
</evidence>
<dbReference type="PANTHER" id="PTHR11703">
    <property type="entry name" value="DEOXYHYPUSINE SYNTHASE"/>
    <property type="match status" value="1"/>
</dbReference>
<gene>
    <name evidence="12" type="ORF">AG1IA_04559</name>
</gene>
<dbReference type="InterPro" id="IPR036982">
    <property type="entry name" value="Deoxyhypusine_synthase_sf"/>
</dbReference>
<dbReference type="FunFam" id="3.40.910.10:FF:000001">
    <property type="entry name" value="Probable deoxyhypusine synthase"/>
    <property type="match status" value="1"/>
</dbReference>
<evidence type="ECO:0000256" key="5">
    <source>
        <dbReference type="ARBA" id="ARBA00005041"/>
    </source>
</evidence>